<dbReference type="HAMAP" id="MF_01208">
    <property type="entry name" value="PyrE"/>
    <property type="match status" value="1"/>
</dbReference>
<feature type="binding site" evidence="6">
    <location>
        <position position="88"/>
    </location>
    <ligand>
        <name>5-phospho-alpha-D-ribose 1-diphosphate</name>
        <dbReference type="ChEBI" id="CHEBI:58017"/>
        <note>ligand shared between dimeric partners</note>
    </ligand>
</feature>
<reference evidence="9" key="1">
    <citation type="submission" date="2017-02" db="EMBL/GenBank/DDBJ databases">
        <title>Comparative genomics and description of representatives of a novel lineage of planctomycetes thriving in anoxic sediments.</title>
        <authorList>
            <person name="Spring S."/>
            <person name="Bunk B."/>
            <person name="Sproer C."/>
            <person name="Klenk H.-P."/>
        </authorList>
    </citation>
    <scope>NUCLEOTIDE SEQUENCE [LARGE SCALE GENOMIC DNA]</scope>
    <source>
        <strain evidence="9">L21-RPul-D3</strain>
    </source>
</reference>
<comment type="similarity">
    <text evidence="6">Belongs to the purine/pyrimidine phosphoribosyltransferase family. PyrE subfamily.</text>
</comment>
<dbReference type="STRING" id="1940790.L21SP3_00370"/>
<keyword evidence="9" id="KW-1185">Reference proteome</keyword>
<evidence type="ECO:0000259" key="7">
    <source>
        <dbReference type="Pfam" id="PF00156"/>
    </source>
</evidence>
<dbReference type="PANTHER" id="PTHR19278">
    <property type="entry name" value="OROTATE PHOSPHORIBOSYLTRANSFERASE"/>
    <property type="match status" value="1"/>
</dbReference>
<dbReference type="CDD" id="cd06223">
    <property type="entry name" value="PRTases_typeI"/>
    <property type="match status" value="1"/>
</dbReference>
<evidence type="ECO:0000313" key="8">
    <source>
        <dbReference type="EMBL" id="AQQ08583.1"/>
    </source>
</evidence>
<comment type="caution">
    <text evidence="6">Lacks conserved residue(s) required for the propagation of feature annotation.</text>
</comment>
<dbReference type="GO" id="GO:0004588">
    <property type="term" value="F:orotate phosphoribosyltransferase activity"/>
    <property type="evidence" value="ECO:0007669"/>
    <property type="project" value="UniProtKB-UniRule"/>
</dbReference>
<sequence length="175" mass="18802">MNKQELTARIKQEAYLEGDFTLRSGKKSHYYLDKYLFEACPDILKALGEEFAKYADDDVTLIAGPELGGVALAASASIASGKKWVIIRNSKKGYGTGNVVEGGEITENDVVLLVEDIATTGGQVVEAAKVIRESGAKVKKIVAVIDRKQGAEENITDAGFEFASIITKDDLGITD</sequence>
<proteinExistence type="inferred from homology"/>
<feature type="binding site" description="in other chain" evidence="6">
    <location>
        <position position="23"/>
    </location>
    <ligand>
        <name>5-phospho-alpha-D-ribose 1-diphosphate</name>
        <dbReference type="ChEBI" id="CHEBI:58017"/>
        <note>ligand shared between dimeric partners</note>
    </ligand>
</feature>
<evidence type="ECO:0000256" key="4">
    <source>
        <dbReference type="ARBA" id="ARBA00022679"/>
    </source>
</evidence>
<dbReference type="PANTHER" id="PTHR19278:SF9">
    <property type="entry name" value="URIDINE 5'-MONOPHOSPHATE SYNTHASE"/>
    <property type="match status" value="1"/>
</dbReference>
<dbReference type="InterPro" id="IPR000836">
    <property type="entry name" value="PRTase_dom"/>
</dbReference>
<evidence type="ECO:0000256" key="5">
    <source>
        <dbReference type="ARBA" id="ARBA00022975"/>
    </source>
</evidence>
<protein>
    <recommendedName>
        <fullName evidence="2 6">Orotate phosphoribosyltransferase</fullName>
        <shortName evidence="6">OPRT</shortName>
        <shortName evidence="6">OPRTase</shortName>
        <ecNumber evidence="2 6">2.4.2.10</ecNumber>
    </recommendedName>
</protein>
<name>A0A1Q2HMX1_9BACT</name>
<evidence type="ECO:0000256" key="2">
    <source>
        <dbReference type="ARBA" id="ARBA00011971"/>
    </source>
</evidence>
<dbReference type="Gene3D" id="3.40.50.2020">
    <property type="match status" value="1"/>
</dbReference>
<dbReference type="OrthoDB" id="4213751at2"/>
<keyword evidence="5 6" id="KW-0665">Pyrimidine biosynthesis</keyword>
<feature type="binding site" evidence="6">
    <location>
        <position position="147"/>
    </location>
    <ligand>
        <name>orotate</name>
        <dbReference type="ChEBI" id="CHEBI:30839"/>
    </ligand>
</feature>
<accession>A0A1Q2HMX1</accession>
<gene>
    <name evidence="6 8" type="primary">pyrE</name>
    <name evidence="8" type="ORF">L21SP3_00370</name>
</gene>
<dbReference type="GO" id="GO:0000287">
    <property type="term" value="F:magnesium ion binding"/>
    <property type="evidence" value="ECO:0007669"/>
    <property type="project" value="UniProtKB-UniRule"/>
</dbReference>
<keyword evidence="4 6" id="KW-0808">Transferase</keyword>
<dbReference type="InterPro" id="IPR004467">
    <property type="entry name" value="Or_phspho_trans_dom"/>
</dbReference>
<comment type="function">
    <text evidence="6">Catalyzes the transfer of a ribosyl phosphate group from 5-phosphoribose 1-diphosphate to orotate, leading to the formation of orotidine monophosphate (OMP).</text>
</comment>
<comment type="catalytic activity">
    <reaction evidence="6">
        <text>orotidine 5'-phosphate + diphosphate = orotate + 5-phospho-alpha-D-ribose 1-diphosphate</text>
        <dbReference type="Rhea" id="RHEA:10380"/>
        <dbReference type="ChEBI" id="CHEBI:30839"/>
        <dbReference type="ChEBI" id="CHEBI:33019"/>
        <dbReference type="ChEBI" id="CHEBI:57538"/>
        <dbReference type="ChEBI" id="CHEBI:58017"/>
        <dbReference type="EC" id="2.4.2.10"/>
    </reaction>
</comment>
<dbReference type="SUPFAM" id="SSF53271">
    <property type="entry name" value="PRTase-like"/>
    <property type="match status" value="1"/>
</dbReference>
<comment type="pathway">
    <text evidence="1 6">Pyrimidine metabolism; UMP biosynthesis via de novo pathway; UMP from orotate: step 1/2.</text>
</comment>
<dbReference type="GO" id="GO:0019856">
    <property type="term" value="P:pyrimidine nucleobase biosynthetic process"/>
    <property type="evidence" value="ECO:0007669"/>
    <property type="project" value="TreeGrafter"/>
</dbReference>
<comment type="subunit">
    <text evidence="6">Homodimer.</text>
</comment>
<evidence type="ECO:0000256" key="3">
    <source>
        <dbReference type="ARBA" id="ARBA00022676"/>
    </source>
</evidence>
<evidence type="ECO:0000256" key="6">
    <source>
        <dbReference type="HAMAP-Rule" id="MF_01208"/>
    </source>
</evidence>
<feature type="domain" description="Phosphoribosyltransferase" evidence="7">
    <location>
        <begin position="50"/>
        <end position="155"/>
    </location>
</feature>
<feature type="binding site" evidence="6">
    <location>
        <position position="119"/>
    </location>
    <ligand>
        <name>orotate</name>
        <dbReference type="ChEBI" id="CHEBI:30839"/>
    </ligand>
</feature>
<dbReference type="EC" id="2.4.2.10" evidence="2 6"/>
<dbReference type="EMBL" id="CP019633">
    <property type="protein sequence ID" value="AQQ08583.1"/>
    <property type="molecule type" value="Genomic_DNA"/>
</dbReference>
<dbReference type="RefSeq" id="WP_077539033.1">
    <property type="nucleotide sequence ID" value="NZ_CP019633.1"/>
</dbReference>
<organism evidence="8 9">
    <name type="scientific">Sedimentisphaera cyanobacteriorum</name>
    <dbReference type="NCBI Taxonomy" id="1940790"/>
    <lineage>
        <taxon>Bacteria</taxon>
        <taxon>Pseudomonadati</taxon>
        <taxon>Planctomycetota</taxon>
        <taxon>Phycisphaerae</taxon>
        <taxon>Sedimentisphaerales</taxon>
        <taxon>Sedimentisphaeraceae</taxon>
        <taxon>Sedimentisphaera</taxon>
    </lineage>
</organism>
<dbReference type="Proteomes" id="UP000188273">
    <property type="component" value="Chromosome"/>
</dbReference>
<dbReference type="Pfam" id="PF00156">
    <property type="entry name" value="Pribosyltran"/>
    <property type="match status" value="1"/>
</dbReference>
<feature type="binding site" description="in other chain" evidence="6">
    <location>
        <begin position="115"/>
        <end position="123"/>
    </location>
    <ligand>
        <name>5-phospho-alpha-D-ribose 1-diphosphate</name>
        <dbReference type="ChEBI" id="CHEBI:58017"/>
        <note>ligand shared between dimeric partners</note>
    </ligand>
</feature>
<dbReference type="InterPro" id="IPR029057">
    <property type="entry name" value="PRTase-like"/>
</dbReference>
<dbReference type="NCBIfam" id="TIGR00336">
    <property type="entry name" value="pyrE"/>
    <property type="match status" value="1"/>
</dbReference>
<evidence type="ECO:0000313" key="9">
    <source>
        <dbReference type="Proteomes" id="UP000188273"/>
    </source>
</evidence>
<dbReference type="InterPro" id="IPR023031">
    <property type="entry name" value="OPRT"/>
</dbReference>
<dbReference type="KEGG" id="pbu:L21SP3_00370"/>
<keyword evidence="6" id="KW-0460">Magnesium</keyword>
<evidence type="ECO:0000256" key="1">
    <source>
        <dbReference type="ARBA" id="ARBA00004889"/>
    </source>
</evidence>
<keyword evidence="3 6" id="KW-0328">Glycosyltransferase</keyword>
<dbReference type="GO" id="GO:0044205">
    <property type="term" value="P:'de novo' UMP biosynthetic process"/>
    <property type="evidence" value="ECO:0007669"/>
    <property type="project" value="UniProtKB-UniRule"/>
</dbReference>
<dbReference type="UniPathway" id="UPA00070">
    <property type="reaction ID" value="UER00119"/>
</dbReference>
<feature type="binding site" evidence="6">
    <location>
        <position position="92"/>
    </location>
    <ligand>
        <name>5-phospho-alpha-D-ribose 1-diphosphate</name>
        <dbReference type="ChEBI" id="CHEBI:58017"/>
        <note>ligand shared between dimeric partners</note>
    </ligand>
</feature>
<dbReference type="AlphaFoldDB" id="A0A1Q2HMX1"/>
<comment type="cofactor">
    <cofactor evidence="6">
        <name>Mg(2+)</name>
        <dbReference type="ChEBI" id="CHEBI:18420"/>
    </cofactor>
</comment>